<evidence type="ECO:0000313" key="1">
    <source>
        <dbReference type="EMBL" id="KAG6959308.1"/>
    </source>
</evidence>
<accession>A0A8J5MFS3</accession>
<gene>
    <name evidence="1" type="ORF">JG688_00010129</name>
</gene>
<proteinExistence type="predicted"/>
<sequence length="351" mass="39997">MILAKHDNLDDDFLAVVRLLCSQEQTIKLPPSTQTPPLEKHQLGILACAQYWQDRHEKNEELLEVPSEVVKSGEEAVKSYITDLEKTDSRELVYRLKICVVGPSTWGKTSLIRSMTEETPEVIPLADRTIGIDLFSLKLVEEGGPNRTEVRQHDVTFLDFAGQNVYHVAHAVFFSKRTLYLVCIDLQAYDKMLKDADADVNAMKSMLEPERIKQRFFEKQLLRWMVLILFRQPDAQFKLIGTKRDLVSDASRIAVAKDVKLRLNKFLDGRDGTGKIRADVLSSLRKELKQKLVMAGREATWNPRKKPSRMSSSPKQISALRCQQRILKSSSISKICAVLPLPVHSRIKCVK</sequence>
<dbReference type="Pfam" id="PF08477">
    <property type="entry name" value="Roc"/>
    <property type="match status" value="1"/>
</dbReference>
<dbReference type="AlphaFoldDB" id="A0A8J5MFS3"/>
<dbReference type="EMBL" id="JAENGY010000619">
    <property type="protein sequence ID" value="KAG6959308.1"/>
    <property type="molecule type" value="Genomic_DNA"/>
</dbReference>
<evidence type="ECO:0000313" key="2">
    <source>
        <dbReference type="Proteomes" id="UP000709295"/>
    </source>
</evidence>
<reference evidence="1" key="1">
    <citation type="submission" date="2021-01" db="EMBL/GenBank/DDBJ databases">
        <title>Phytophthora aleatoria, a newly-described species from Pinus radiata is distinct from Phytophthora cactorum isolates based on comparative genomics.</title>
        <authorList>
            <person name="Mcdougal R."/>
            <person name="Panda P."/>
            <person name="Williams N."/>
            <person name="Studholme D.J."/>
        </authorList>
    </citation>
    <scope>NUCLEOTIDE SEQUENCE</scope>
    <source>
        <strain evidence="1">NZFS 4037</strain>
    </source>
</reference>
<name>A0A8J5MFS3_9STRA</name>
<organism evidence="1 2">
    <name type="scientific">Phytophthora aleatoria</name>
    <dbReference type="NCBI Taxonomy" id="2496075"/>
    <lineage>
        <taxon>Eukaryota</taxon>
        <taxon>Sar</taxon>
        <taxon>Stramenopiles</taxon>
        <taxon>Oomycota</taxon>
        <taxon>Peronosporomycetes</taxon>
        <taxon>Peronosporales</taxon>
        <taxon>Peronosporaceae</taxon>
        <taxon>Phytophthora</taxon>
    </lineage>
</organism>
<dbReference type="Proteomes" id="UP000709295">
    <property type="component" value="Unassembled WGS sequence"/>
</dbReference>
<keyword evidence="2" id="KW-1185">Reference proteome</keyword>
<comment type="caution">
    <text evidence="1">The sequence shown here is derived from an EMBL/GenBank/DDBJ whole genome shotgun (WGS) entry which is preliminary data.</text>
</comment>
<protein>
    <submittedName>
        <fullName evidence="1">Uncharacterized protein</fullName>
    </submittedName>
</protein>